<evidence type="ECO:0000313" key="3">
    <source>
        <dbReference type="Proteomes" id="UP000789572"/>
    </source>
</evidence>
<dbReference type="InterPro" id="IPR018800">
    <property type="entry name" value="PRCC"/>
</dbReference>
<dbReference type="PANTHER" id="PTHR13621">
    <property type="entry name" value="PROLINE-RICH PROTEIN PRCC"/>
    <property type="match status" value="1"/>
</dbReference>
<dbReference type="PANTHER" id="PTHR13621:SF2">
    <property type="entry name" value="PROLINE-RICH PROTEIN PRCC"/>
    <property type="match status" value="1"/>
</dbReference>
<dbReference type="AlphaFoldDB" id="A0A9N9GD62"/>
<feature type="region of interest" description="Disordered" evidence="1">
    <location>
        <begin position="141"/>
        <end position="166"/>
    </location>
</feature>
<dbReference type="Proteomes" id="UP000789572">
    <property type="component" value="Unassembled WGS sequence"/>
</dbReference>
<keyword evidence="3" id="KW-1185">Reference proteome</keyword>
<comment type="caution">
    <text evidence="2">The sequence shown here is derived from an EMBL/GenBank/DDBJ whole genome shotgun (WGS) entry which is preliminary data.</text>
</comment>
<dbReference type="OrthoDB" id="206969at2759"/>
<organism evidence="2 3">
    <name type="scientific">Paraglomus occultum</name>
    <dbReference type="NCBI Taxonomy" id="144539"/>
    <lineage>
        <taxon>Eukaryota</taxon>
        <taxon>Fungi</taxon>
        <taxon>Fungi incertae sedis</taxon>
        <taxon>Mucoromycota</taxon>
        <taxon>Glomeromycotina</taxon>
        <taxon>Glomeromycetes</taxon>
        <taxon>Paraglomerales</taxon>
        <taxon>Paraglomeraceae</taxon>
        <taxon>Paraglomus</taxon>
    </lineage>
</organism>
<evidence type="ECO:0000256" key="1">
    <source>
        <dbReference type="SAM" id="MobiDB-lite"/>
    </source>
</evidence>
<evidence type="ECO:0000313" key="2">
    <source>
        <dbReference type="EMBL" id="CAG8594094.1"/>
    </source>
</evidence>
<accession>A0A9N9GD62</accession>
<feature type="compositionally biased region" description="Low complexity" evidence="1">
    <location>
        <begin position="25"/>
        <end position="37"/>
    </location>
</feature>
<feature type="compositionally biased region" description="Polar residues" evidence="1">
    <location>
        <begin position="47"/>
        <end position="69"/>
    </location>
</feature>
<protein>
    <submittedName>
        <fullName evidence="2">10135_t:CDS:1</fullName>
    </submittedName>
</protein>
<sequence>MSLVADYQSDSSENEDSPSPPPPDTSSKSQSSSLLNLLPPPKHSSKETISSKLQPSKSNAYTTPSQASSKGKRDGPVKIFVDLPKISEGNESEEERETKRVKVGGGLLDLLPAPKKVASTGAVKANTYYKQHHLSTDQYASDDHSAYDEPGVYGEPGAYGEPGVYDERSSNAYGTYYYDHSISNEREEGQEQTETKIDNDVLQQLGGRRGRAGPIQIKEISAADQLADAWKSQVADISKPATSTGSYSHLKPTKGQKRKHNIMYLAYQSKSMENDLKEQFATNRKTKRETQAKYGIVYPV</sequence>
<proteinExistence type="predicted"/>
<feature type="region of interest" description="Disordered" evidence="1">
    <location>
        <begin position="1"/>
        <end position="99"/>
    </location>
</feature>
<gene>
    <name evidence="2" type="ORF">POCULU_LOCUS7124</name>
</gene>
<dbReference type="EMBL" id="CAJVPJ010001510">
    <property type="protein sequence ID" value="CAG8594094.1"/>
    <property type="molecule type" value="Genomic_DNA"/>
</dbReference>
<dbReference type="Pfam" id="PF10253">
    <property type="entry name" value="PRCC"/>
    <property type="match status" value="1"/>
</dbReference>
<name>A0A9N9GD62_9GLOM</name>
<dbReference type="GO" id="GO:0005634">
    <property type="term" value="C:nucleus"/>
    <property type="evidence" value="ECO:0007669"/>
    <property type="project" value="TreeGrafter"/>
</dbReference>
<reference evidence="2" key="1">
    <citation type="submission" date="2021-06" db="EMBL/GenBank/DDBJ databases">
        <authorList>
            <person name="Kallberg Y."/>
            <person name="Tangrot J."/>
            <person name="Rosling A."/>
        </authorList>
    </citation>
    <scope>NUCLEOTIDE SEQUENCE</scope>
    <source>
        <strain evidence="2">IA702</strain>
    </source>
</reference>